<dbReference type="GO" id="GO:0005634">
    <property type="term" value="C:nucleus"/>
    <property type="evidence" value="ECO:0007669"/>
    <property type="project" value="UniProtKB-SubCell"/>
</dbReference>
<name>A0AAV4EMR6_9GAST</name>
<dbReference type="PANTHER" id="PTHR32086:SF0">
    <property type="entry name" value="FANCONI ANEMIA GROUP D2 PROTEIN"/>
    <property type="match status" value="1"/>
</dbReference>
<feature type="compositionally biased region" description="Acidic residues" evidence="6">
    <location>
        <begin position="814"/>
        <end position="850"/>
    </location>
</feature>
<dbReference type="Pfam" id="PF14631">
    <property type="entry name" value="FancD2"/>
    <property type="match status" value="1"/>
</dbReference>
<dbReference type="GO" id="GO:0031573">
    <property type="term" value="P:mitotic intra-S DNA damage checkpoint signaling"/>
    <property type="evidence" value="ECO:0007669"/>
    <property type="project" value="TreeGrafter"/>
</dbReference>
<dbReference type="PANTHER" id="PTHR32086">
    <property type="entry name" value="FANCONI ANEMIA GROUP D2 PROTEIN"/>
    <property type="match status" value="1"/>
</dbReference>
<evidence type="ECO:0000313" key="7">
    <source>
        <dbReference type="EMBL" id="GFR61890.1"/>
    </source>
</evidence>
<evidence type="ECO:0000313" key="8">
    <source>
        <dbReference type="Proteomes" id="UP000762676"/>
    </source>
</evidence>
<keyword evidence="4" id="KW-0539">Nucleus</keyword>
<dbReference type="GO" id="GO:1990918">
    <property type="term" value="P:double-strand break repair involved in meiotic recombination"/>
    <property type="evidence" value="ECO:0007669"/>
    <property type="project" value="TreeGrafter"/>
</dbReference>
<evidence type="ECO:0000256" key="3">
    <source>
        <dbReference type="ARBA" id="ARBA00022843"/>
    </source>
</evidence>
<dbReference type="InterPro" id="IPR029448">
    <property type="entry name" value="FANCD2"/>
</dbReference>
<feature type="region of interest" description="Disordered" evidence="6">
    <location>
        <begin position="805"/>
        <end position="876"/>
    </location>
</feature>
<organism evidence="7 8">
    <name type="scientific">Elysia marginata</name>
    <dbReference type="NCBI Taxonomy" id="1093978"/>
    <lineage>
        <taxon>Eukaryota</taxon>
        <taxon>Metazoa</taxon>
        <taxon>Spiralia</taxon>
        <taxon>Lophotrochozoa</taxon>
        <taxon>Mollusca</taxon>
        <taxon>Gastropoda</taxon>
        <taxon>Heterobranchia</taxon>
        <taxon>Euthyneura</taxon>
        <taxon>Panpulmonata</taxon>
        <taxon>Sacoglossa</taxon>
        <taxon>Placobranchoidea</taxon>
        <taxon>Plakobranchidae</taxon>
        <taxon>Elysia</taxon>
    </lineage>
</organism>
<evidence type="ECO:0000256" key="5">
    <source>
        <dbReference type="ARBA" id="ARBA00093456"/>
    </source>
</evidence>
<accession>A0AAV4EMR6</accession>
<comment type="similarity">
    <text evidence="5">Belongs to the Fanconi anemia protein FANCD2 family.</text>
</comment>
<dbReference type="EMBL" id="BMAT01003771">
    <property type="protein sequence ID" value="GFR61890.1"/>
    <property type="molecule type" value="Genomic_DNA"/>
</dbReference>
<keyword evidence="2" id="KW-1017">Isopeptide bond</keyword>
<comment type="caution">
    <text evidence="7">The sequence shown here is derived from an EMBL/GenBank/DDBJ whole genome shotgun (WGS) entry which is preliminary data.</text>
</comment>
<proteinExistence type="inferred from homology"/>
<feature type="region of interest" description="Disordered" evidence="6">
    <location>
        <begin position="319"/>
        <end position="344"/>
    </location>
</feature>
<dbReference type="Proteomes" id="UP000762676">
    <property type="component" value="Unassembled WGS sequence"/>
</dbReference>
<dbReference type="AlphaFoldDB" id="A0AAV4EMR6"/>
<feature type="compositionally biased region" description="Basic residues" evidence="6">
    <location>
        <begin position="283"/>
        <end position="295"/>
    </location>
</feature>
<dbReference type="GO" id="GO:0036297">
    <property type="term" value="P:interstrand cross-link repair"/>
    <property type="evidence" value="ECO:0007669"/>
    <property type="project" value="TreeGrafter"/>
</dbReference>
<dbReference type="GO" id="GO:0070182">
    <property type="term" value="F:DNA polymerase binding"/>
    <property type="evidence" value="ECO:0007669"/>
    <property type="project" value="TreeGrafter"/>
</dbReference>
<gene>
    <name evidence="7" type="ORF">ElyMa_001857300</name>
</gene>
<sequence>MGVMGAIAIIQALSGSSEKENTENLTKEKYKQVVDLLELMRSSCRRDAEMTSLFQDSLAATLATQRLAKNVEAWIADNMTEAFEETFVADLEELPQLQEKSVVPIERLFGLNNEAESTIFINLVPLVKKMLDKTQAASQGSHQSPLCLAPLFRLITRCEMLQSGGDLENIDALLGCPILMLNPDLYNKLSSLTLKEKDVVCASLFFCNNWAREVVNSFASMTSEEMKGKVVMRLRVITQLNELLARCLPQHPSFVPFPAVFELDKPAVAPKLVAKSTGADKKKGGKGGKGKKQKKAGATIDETLVNSLTQDGEEADTTLTQASLDADSSKTKKSDGSETAPAKPTFDLGGYRQFFRELDISVFSILKLGLSSKWSSNVSESDGVASLGKDKVKLDLPELRFLLEDLSLKLKHALALSATNSTGRRGGFGKGDDSRKIGFANLDHHSPLHIASQVASLFPTLCDLIEEASNFFQAQKSTDADNDDNDDSMEGNLLRPQADIDAMGVCLQLLLQCVLSLLSWEGWRREENQDLFMTILIVSVRRLSSDASDGFVPQQEGIRCTFEYFSSVVEACPVLDTAVLVIKLLKVLVAVSSDGGFKDKLAVHAKSLLSRVWKNSKGELEKGAHHNENLQLVIQTYVTMSNSPLETLETLATRDLASMVNLDKRGHAEELASLNRWTFPAFYKVMLTQLIANIKRIPAGKKSNSIEVLEELLLSWTIAVKILYTAVSLTKVFNGRGNLSSAMKFGRQFVELFLRQGMPLMDILFRRRHSQVEKLLRSLQQSTRMLHHLCGHSKGEEILTQVSIASSGNTTAAAEDDDDDGDEEEEAEEEEDGDNAAAEGGEDSEVELDEHDTGNNENTRPQDDMTNAGGSYSEIF</sequence>
<feature type="region of interest" description="Disordered" evidence="6">
    <location>
        <begin position="274"/>
        <end position="296"/>
    </location>
</feature>
<evidence type="ECO:0000256" key="2">
    <source>
        <dbReference type="ARBA" id="ARBA00022499"/>
    </source>
</evidence>
<dbReference type="GO" id="GO:0007129">
    <property type="term" value="P:homologous chromosome pairing at meiosis"/>
    <property type="evidence" value="ECO:0007669"/>
    <property type="project" value="TreeGrafter"/>
</dbReference>
<reference evidence="7 8" key="1">
    <citation type="journal article" date="2021" name="Elife">
        <title>Chloroplast acquisition without the gene transfer in kleptoplastic sea slugs, Plakobranchus ocellatus.</title>
        <authorList>
            <person name="Maeda T."/>
            <person name="Takahashi S."/>
            <person name="Yoshida T."/>
            <person name="Shimamura S."/>
            <person name="Takaki Y."/>
            <person name="Nagai Y."/>
            <person name="Toyoda A."/>
            <person name="Suzuki Y."/>
            <person name="Arimoto A."/>
            <person name="Ishii H."/>
            <person name="Satoh N."/>
            <person name="Nishiyama T."/>
            <person name="Hasebe M."/>
            <person name="Maruyama T."/>
            <person name="Minagawa J."/>
            <person name="Obokata J."/>
            <person name="Shigenobu S."/>
        </authorList>
    </citation>
    <scope>NUCLEOTIDE SEQUENCE [LARGE SCALE GENOMIC DNA]</scope>
</reference>
<comment type="subcellular location">
    <subcellularLocation>
        <location evidence="1">Nucleus</location>
    </subcellularLocation>
</comment>
<evidence type="ECO:0000256" key="1">
    <source>
        <dbReference type="ARBA" id="ARBA00004123"/>
    </source>
</evidence>
<feature type="compositionally biased region" description="Polar residues" evidence="6">
    <location>
        <begin position="855"/>
        <end position="870"/>
    </location>
</feature>
<keyword evidence="8" id="KW-1185">Reference proteome</keyword>
<dbReference type="GO" id="GO:0000793">
    <property type="term" value="C:condensed chromosome"/>
    <property type="evidence" value="ECO:0007669"/>
    <property type="project" value="TreeGrafter"/>
</dbReference>
<keyword evidence="3" id="KW-0832">Ubl conjugation</keyword>
<evidence type="ECO:0000256" key="4">
    <source>
        <dbReference type="ARBA" id="ARBA00023242"/>
    </source>
</evidence>
<feature type="compositionally biased region" description="Basic and acidic residues" evidence="6">
    <location>
        <begin position="327"/>
        <end position="336"/>
    </location>
</feature>
<protein>
    <submittedName>
        <fullName evidence="7">Fanconi anemia group D2 protein</fullName>
    </submittedName>
</protein>
<evidence type="ECO:0000256" key="6">
    <source>
        <dbReference type="SAM" id="MobiDB-lite"/>
    </source>
</evidence>